<feature type="compositionally biased region" description="Acidic residues" evidence="11">
    <location>
        <begin position="44"/>
        <end position="53"/>
    </location>
</feature>
<proteinExistence type="inferred from homology"/>
<sequence length="834" mass="93454">MAVASRRNGHRIDIGSTESRWVAPDDEENSSEEGEDWSQGMSLDSEEEDDSEEQMLIRTSPQIDSLDVEALEIAEAKKDEFEDVSLTRHVVLTLQILGVVFGDVGTSPLYTFDVMFNKYPLTEKEDVLGALSLILYTLILIPLVKYTFVVFWANNDGQGGTFALYSLICRKSKAGLLPNQFPPDNHLSSFGLKVPSTELERSLKLKEYLENSLRIKWLLLMLVIFGTSMVIADGIVTPAISVMSAFNGLKVGMSGVEQGEVVMISVASLIILFSVQRFNTSKVGLAVGPALFIWFFSLGIIGIFNLSKYGIDVLKAFSPFYIYNFFKRNLSQAWMSLGGCLLCATGSEAMFADLCYFSVRSVQLTFVFLVLPCLVLGYLGQAAFLMENLTETEQVFFSSIPSGAFWPVFLIATIAALIASRAMITAIFSCLKQAIALGCFPRIKVIHTSRKFMGQIYIPVVNWFLLVSCVAFVATFGSIYEIGNAYGIAELGVMIMTTVLVTIVMILIWQTNIVLVLCFSTSFLGLELIFFSSVLGGVVDGSWVMLVFAALLFMIMYIWNYGRKLKYETEEKQKLSMDLMMELGCNLGTIRAPGIGLVYNELAKGIPGIFGHFLTTLPAVHSMIIFVCIKYVPVPVVPQTERFLFRRVCPKSYHMFRCIARYGYKDVRKEHHQVFQQLLIESLEKFIRREAHERSLESDEDAKRTYEKDVPSNILESPNGGMYSLSTPLLAGYNAIAQTHSEASTSFGEPRNKAVIYELQNLEPELSFIRKAKESGVVYLLGHGDIRARKDSWFIKKLVINYFYAFLRRNCRKSIASLSVPHTNLIQVGMTYMV</sequence>
<accession>A0AAQ3QBP6</accession>
<evidence type="ECO:0000256" key="5">
    <source>
        <dbReference type="ARBA" id="ARBA00022692"/>
    </source>
</evidence>
<keyword evidence="15" id="KW-1185">Reference proteome</keyword>
<dbReference type="InterPro" id="IPR003855">
    <property type="entry name" value="K+_transporter"/>
</dbReference>
<reference evidence="14 15" key="1">
    <citation type="submission" date="2023-10" db="EMBL/GenBank/DDBJ databases">
        <title>Chromosome-scale genome assembly provides insights into flower coloration mechanisms of Canna indica.</title>
        <authorList>
            <person name="Li C."/>
        </authorList>
    </citation>
    <scope>NUCLEOTIDE SEQUENCE [LARGE SCALE GENOMIC DNA]</scope>
    <source>
        <tissue evidence="14">Flower</tissue>
    </source>
</reference>
<evidence type="ECO:0000256" key="3">
    <source>
        <dbReference type="ARBA" id="ARBA00022448"/>
    </source>
</evidence>
<evidence type="ECO:0000259" key="13">
    <source>
        <dbReference type="Pfam" id="PF22776"/>
    </source>
</evidence>
<evidence type="ECO:0000256" key="6">
    <source>
        <dbReference type="ARBA" id="ARBA00022958"/>
    </source>
</evidence>
<feature type="region of interest" description="Disordered" evidence="11">
    <location>
        <begin position="1"/>
        <end position="54"/>
    </location>
</feature>
<dbReference type="GO" id="GO:0005774">
    <property type="term" value="C:vacuolar membrane"/>
    <property type="evidence" value="ECO:0007669"/>
    <property type="project" value="TreeGrafter"/>
</dbReference>
<organism evidence="14 15">
    <name type="scientific">Canna indica</name>
    <name type="common">Indian-shot</name>
    <dbReference type="NCBI Taxonomy" id="4628"/>
    <lineage>
        <taxon>Eukaryota</taxon>
        <taxon>Viridiplantae</taxon>
        <taxon>Streptophyta</taxon>
        <taxon>Embryophyta</taxon>
        <taxon>Tracheophyta</taxon>
        <taxon>Spermatophyta</taxon>
        <taxon>Magnoliopsida</taxon>
        <taxon>Liliopsida</taxon>
        <taxon>Zingiberales</taxon>
        <taxon>Cannaceae</taxon>
        <taxon>Canna</taxon>
    </lineage>
</organism>
<feature type="transmembrane region" description="Helical" evidence="10">
    <location>
        <begin position="514"/>
        <end position="535"/>
    </location>
</feature>
<dbReference type="Pfam" id="PF02705">
    <property type="entry name" value="K_trans"/>
    <property type="match status" value="1"/>
</dbReference>
<dbReference type="InterPro" id="IPR053951">
    <property type="entry name" value="K_trans_N"/>
</dbReference>
<evidence type="ECO:0000256" key="2">
    <source>
        <dbReference type="ARBA" id="ARBA00008440"/>
    </source>
</evidence>
<keyword evidence="3" id="KW-0813">Transport</keyword>
<feature type="transmembrane region" description="Helical" evidence="10">
    <location>
        <begin position="404"/>
        <end position="431"/>
    </location>
</feature>
<feature type="transmembrane region" description="Helical" evidence="10">
    <location>
        <begin position="364"/>
        <end position="384"/>
    </location>
</feature>
<feature type="transmembrane region" description="Helical" evidence="10">
    <location>
        <begin position="90"/>
        <end position="110"/>
    </location>
</feature>
<evidence type="ECO:0000256" key="10">
    <source>
        <dbReference type="RuleBase" id="RU321113"/>
    </source>
</evidence>
<feature type="domain" description="K+ potassium transporter C-terminal" evidence="13">
    <location>
        <begin position="593"/>
        <end position="832"/>
    </location>
</feature>
<feature type="transmembrane region" description="Helical" evidence="10">
    <location>
        <begin position="485"/>
        <end position="507"/>
    </location>
</feature>
<gene>
    <name evidence="14" type="ORF">Cni_G13657</name>
</gene>
<evidence type="ECO:0000259" key="12">
    <source>
        <dbReference type="Pfam" id="PF02705"/>
    </source>
</evidence>
<evidence type="ECO:0000313" key="14">
    <source>
        <dbReference type="EMBL" id="WOL04934.1"/>
    </source>
</evidence>
<keyword evidence="6 10" id="KW-0630">Potassium</keyword>
<evidence type="ECO:0000256" key="1">
    <source>
        <dbReference type="ARBA" id="ARBA00004141"/>
    </source>
</evidence>
<evidence type="ECO:0000256" key="9">
    <source>
        <dbReference type="ARBA" id="ARBA00023136"/>
    </source>
</evidence>
<evidence type="ECO:0000256" key="8">
    <source>
        <dbReference type="ARBA" id="ARBA00023065"/>
    </source>
</evidence>
<feature type="transmembrane region" description="Helical" evidence="10">
    <location>
        <begin position="331"/>
        <end position="352"/>
    </location>
</feature>
<keyword evidence="4 10" id="KW-0633">Potassium transport</keyword>
<feature type="transmembrane region" description="Helical" evidence="10">
    <location>
        <begin position="261"/>
        <end position="279"/>
    </location>
</feature>
<feature type="transmembrane region" description="Helical" evidence="10">
    <location>
        <begin position="217"/>
        <end position="241"/>
    </location>
</feature>
<keyword evidence="9 10" id="KW-0472">Membrane</keyword>
<dbReference type="EMBL" id="CP136893">
    <property type="protein sequence ID" value="WOL04934.1"/>
    <property type="molecule type" value="Genomic_DNA"/>
</dbReference>
<keyword evidence="8 10" id="KW-0406">Ion transport</keyword>
<protein>
    <recommendedName>
        <fullName evidence="10">Potassium transporter</fullName>
    </recommendedName>
</protein>
<dbReference type="Proteomes" id="UP001327560">
    <property type="component" value="Chromosome 4"/>
</dbReference>
<feature type="transmembrane region" description="Helical" evidence="10">
    <location>
        <begin position="130"/>
        <end position="153"/>
    </location>
</feature>
<dbReference type="NCBIfam" id="TIGR00794">
    <property type="entry name" value="kup"/>
    <property type="match status" value="1"/>
</dbReference>
<evidence type="ECO:0000256" key="11">
    <source>
        <dbReference type="SAM" id="MobiDB-lite"/>
    </source>
</evidence>
<dbReference type="PANTHER" id="PTHR30540:SF8">
    <property type="entry name" value="POTASSIUM TRANSPORTER 7"/>
    <property type="match status" value="1"/>
</dbReference>
<evidence type="ECO:0000256" key="7">
    <source>
        <dbReference type="ARBA" id="ARBA00022989"/>
    </source>
</evidence>
<dbReference type="PANTHER" id="PTHR30540">
    <property type="entry name" value="OSMOTIC STRESS POTASSIUM TRANSPORTER"/>
    <property type="match status" value="1"/>
</dbReference>
<feature type="domain" description="K+ potassium transporter integral membrane" evidence="12">
    <location>
        <begin position="93"/>
        <end position="581"/>
    </location>
</feature>
<dbReference type="AlphaFoldDB" id="A0AAQ3QBP6"/>
<feature type="compositionally biased region" description="Acidic residues" evidence="11">
    <location>
        <begin position="24"/>
        <end position="36"/>
    </location>
</feature>
<evidence type="ECO:0000313" key="15">
    <source>
        <dbReference type="Proteomes" id="UP001327560"/>
    </source>
</evidence>
<dbReference type="Pfam" id="PF22776">
    <property type="entry name" value="K_trans_C"/>
    <property type="match status" value="1"/>
</dbReference>
<evidence type="ECO:0000256" key="4">
    <source>
        <dbReference type="ARBA" id="ARBA00022538"/>
    </source>
</evidence>
<comment type="function">
    <text evidence="10">Potassium transporter.</text>
</comment>
<name>A0AAQ3QBP6_9LILI</name>
<dbReference type="InterPro" id="IPR053952">
    <property type="entry name" value="K_trans_C"/>
</dbReference>
<keyword evidence="7 10" id="KW-1133">Transmembrane helix</keyword>
<keyword evidence="5 10" id="KW-0812">Transmembrane</keyword>
<comment type="subcellular location">
    <subcellularLocation>
        <location evidence="1 10">Membrane</location>
        <topology evidence="1 10">Multi-pass membrane protein</topology>
    </subcellularLocation>
</comment>
<comment type="similarity">
    <text evidence="2 10">Belongs to the HAK/KUP transporter (TC 2.A.72.3) family.</text>
</comment>
<dbReference type="GO" id="GO:0015079">
    <property type="term" value="F:potassium ion transmembrane transporter activity"/>
    <property type="evidence" value="ECO:0007669"/>
    <property type="project" value="UniProtKB-UniRule"/>
</dbReference>
<feature type="transmembrane region" description="Helical" evidence="10">
    <location>
        <begin position="541"/>
        <end position="559"/>
    </location>
</feature>
<feature type="transmembrane region" description="Helical" evidence="10">
    <location>
        <begin position="452"/>
        <end position="479"/>
    </location>
</feature>
<dbReference type="GO" id="GO:0000325">
    <property type="term" value="C:plant-type vacuole"/>
    <property type="evidence" value="ECO:0007669"/>
    <property type="project" value="TreeGrafter"/>
</dbReference>
<feature type="transmembrane region" description="Helical" evidence="10">
    <location>
        <begin position="291"/>
        <end position="311"/>
    </location>
</feature>